<evidence type="ECO:0000256" key="4">
    <source>
        <dbReference type="ARBA" id="ARBA00022801"/>
    </source>
</evidence>
<keyword evidence="3" id="KW-0479">Metal-binding</keyword>
<accession>A0A5E8C1X7</accession>
<dbReference type="FunFam" id="3.90.230.10:FF:000007">
    <property type="entry name" value="Xaa-Pro aminopeptidase P"/>
    <property type="match status" value="1"/>
</dbReference>
<evidence type="ECO:0000313" key="9">
    <source>
        <dbReference type="EMBL" id="VVT57744.1"/>
    </source>
</evidence>
<dbReference type="GeneID" id="43584662"/>
<dbReference type="Pfam" id="PF16188">
    <property type="entry name" value="Peptidase_M24_C"/>
    <property type="match status" value="1"/>
</dbReference>
<proteinExistence type="inferred from homology"/>
<evidence type="ECO:0000256" key="1">
    <source>
        <dbReference type="ARBA" id="ARBA00001936"/>
    </source>
</evidence>
<dbReference type="InterPro" id="IPR036005">
    <property type="entry name" value="Creatinase/aminopeptidase-like"/>
</dbReference>
<evidence type="ECO:0008006" key="11">
    <source>
        <dbReference type="Google" id="ProtNLM"/>
    </source>
</evidence>
<feature type="domain" description="Creatinase N-terminal" evidence="7">
    <location>
        <begin position="55"/>
        <end position="181"/>
    </location>
</feature>
<dbReference type="RefSeq" id="XP_031856453.1">
    <property type="nucleotide sequence ID" value="XM_032000562.1"/>
</dbReference>
<dbReference type="InterPro" id="IPR050422">
    <property type="entry name" value="X-Pro_aminopeptidase_P"/>
</dbReference>
<dbReference type="GO" id="GO:0046872">
    <property type="term" value="F:metal ion binding"/>
    <property type="evidence" value="ECO:0007669"/>
    <property type="project" value="UniProtKB-KW"/>
</dbReference>
<comment type="similarity">
    <text evidence="2">Belongs to the peptidase M24B family.</text>
</comment>
<dbReference type="Gene3D" id="3.40.350.10">
    <property type="entry name" value="Creatinase/prolidase N-terminal domain"/>
    <property type="match status" value="2"/>
</dbReference>
<keyword evidence="10" id="KW-1185">Reference proteome</keyword>
<dbReference type="SUPFAM" id="SSF55920">
    <property type="entry name" value="Creatinase/aminopeptidase"/>
    <property type="match status" value="1"/>
</dbReference>
<dbReference type="InterPro" id="IPR000994">
    <property type="entry name" value="Pept_M24"/>
</dbReference>
<name>A0A5E8C1X7_9ASCO</name>
<dbReference type="InterPro" id="IPR029149">
    <property type="entry name" value="Creatin/AminoP/Spt16_N"/>
</dbReference>
<evidence type="ECO:0000259" key="8">
    <source>
        <dbReference type="Pfam" id="PF16188"/>
    </source>
</evidence>
<organism evidence="9 10">
    <name type="scientific">Magnusiomyces paraingens</name>
    <dbReference type="NCBI Taxonomy" id="2606893"/>
    <lineage>
        <taxon>Eukaryota</taxon>
        <taxon>Fungi</taxon>
        <taxon>Dikarya</taxon>
        <taxon>Ascomycota</taxon>
        <taxon>Saccharomycotina</taxon>
        <taxon>Dipodascomycetes</taxon>
        <taxon>Dipodascales</taxon>
        <taxon>Dipodascaceae</taxon>
        <taxon>Magnusiomyces</taxon>
    </lineage>
</organism>
<dbReference type="InterPro" id="IPR033740">
    <property type="entry name" value="Pept_M24B"/>
</dbReference>
<reference evidence="9 10" key="1">
    <citation type="submission" date="2019-09" db="EMBL/GenBank/DDBJ databases">
        <authorList>
            <person name="Brejova B."/>
        </authorList>
    </citation>
    <scope>NUCLEOTIDE SEQUENCE [LARGE SCALE GENOMIC DNA]</scope>
</reference>
<dbReference type="GO" id="GO:0005737">
    <property type="term" value="C:cytoplasm"/>
    <property type="evidence" value="ECO:0007669"/>
    <property type="project" value="UniProtKB-ARBA"/>
</dbReference>
<dbReference type="AlphaFoldDB" id="A0A5E8C1X7"/>
<dbReference type="SUPFAM" id="SSF53092">
    <property type="entry name" value="Creatinase/prolidase N-terminal domain"/>
    <property type="match status" value="1"/>
</dbReference>
<dbReference type="PANTHER" id="PTHR43763">
    <property type="entry name" value="XAA-PRO AMINOPEPTIDASE 1"/>
    <property type="match status" value="1"/>
</dbReference>
<feature type="domain" description="Peptidase M24" evidence="6">
    <location>
        <begin position="377"/>
        <end position="593"/>
    </location>
</feature>
<evidence type="ECO:0000256" key="2">
    <source>
        <dbReference type="ARBA" id="ARBA00008766"/>
    </source>
</evidence>
<dbReference type="OrthoDB" id="9995434at2759"/>
<dbReference type="Proteomes" id="UP000398389">
    <property type="component" value="Unassembled WGS sequence"/>
</dbReference>
<evidence type="ECO:0000259" key="7">
    <source>
        <dbReference type="Pfam" id="PF01321"/>
    </source>
</evidence>
<dbReference type="FunFam" id="3.40.350.10:FF:000003">
    <property type="entry name" value="Xaa-pro aminopeptidase P"/>
    <property type="match status" value="1"/>
</dbReference>
<dbReference type="Pfam" id="PF16189">
    <property type="entry name" value="Creatinase_N_2"/>
    <property type="match status" value="1"/>
</dbReference>
<evidence type="ECO:0000313" key="10">
    <source>
        <dbReference type="Proteomes" id="UP000398389"/>
    </source>
</evidence>
<evidence type="ECO:0000259" key="6">
    <source>
        <dbReference type="Pfam" id="PF00557"/>
    </source>
</evidence>
<keyword evidence="4" id="KW-0378">Hydrolase</keyword>
<dbReference type="InterPro" id="IPR032416">
    <property type="entry name" value="Peptidase_M24_C"/>
</dbReference>
<keyword evidence="5" id="KW-0464">Manganese</keyword>
<dbReference type="GO" id="GO:0070006">
    <property type="term" value="F:metalloaminopeptidase activity"/>
    <property type="evidence" value="ECO:0007669"/>
    <property type="project" value="InterPro"/>
</dbReference>
<protein>
    <recommendedName>
        <fullName evidence="11">Xaa-Pro aminopeptidase P</fullName>
    </recommendedName>
</protein>
<evidence type="ECO:0000256" key="5">
    <source>
        <dbReference type="ARBA" id="ARBA00023211"/>
    </source>
</evidence>
<feature type="domain" description="Peptidase M24 C-terminal" evidence="8">
    <location>
        <begin position="611"/>
        <end position="670"/>
    </location>
</feature>
<dbReference type="Gene3D" id="3.90.230.10">
    <property type="entry name" value="Creatinase/methionine aminopeptidase superfamily"/>
    <property type="match status" value="1"/>
</dbReference>
<dbReference type="InterPro" id="IPR000587">
    <property type="entry name" value="Creatinase_N"/>
</dbReference>
<gene>
    <name evidence="9" type="ORF">SAPINGB_P005848</name>
</gene>
<comment type="cofactor">
    <cofactor evidence="1">
        <name>Mn(2+)</name>
        <dbReference type="ChEBI" id="CHEBI:29035"/>
    </cofactor>
</comment>
<dbReference type="CDD" id="cd01085">
    <property type="entry name" value="APP"/>
    <property type="match status" value="1"/>
</dbReference>
<evidence type="ECO:0000256" key="3">
    <source>
        <dbReference type="ARBA" id="ARBA00022723"/>
    </source>
</evidence>
<dbReference type="Pfam" id="PF01321">
    <property type="entry name" value="Creatinase_N"/>
    <property type="match status" value="1"/>
</dbReference>
<dbReference type="Pfam" id="PF00557">
    <property type="entry name" value="Peptidase_M24"/>
    <property type="match status" value="1"/>
</dbReference>
<sequence length="670" mass="75395">MAYRIRYWQYNRHLFAQHISKLLYSDPHRPLLSAARFYSTQDPASSMAAENTTKRLESLRALFDKNGIGIYIVLTQDEHQSEYPAASDHRREFISGFTGSAGTAIITKDQALLSTDGRYFLQAERQLDSNWTLLKQGVPGVPTWREWVVREATKTGCNIGVDPKLISYSEYSALVRDLKQYGLQDLLVPVTPNLVDLVWGEARPARSKSLVTILPVQYSGLSSIEKIKQLRQTIESKRGLGFVVTALDEVAWLFNLRGTDIIYNPVFRSFGYVSATEAVLYVDPDKISKEVGTYLKKNQVTVKPYEAISDDLHTVQTTLLKHNAEATSVELRKRVLSSTDISWELYDALGGEDNVTFIASPVETAKGIKNKVEIAGARECQIRDGAALIRYFAWLENELKNGRTYSDYDAGLKAEHFRSLMDKYKGLSFETISSSGANAAVIHYAPAKDSKFMVDINEVYLCDSGAQYLDGTTDTTRTLHFGTPSEEIIHRYTLVLKGHIAIARTVFPEGTNGYMLDVFARQFLWREGLDYRHGTGHGVGSYLTVHEGPIGIGLRSYYGNASFQAGNILSNEPGYYKDGHYGIRIENVVLVKEADSKSGVPPNEFGKKNFVFETLTRVPLCQKLIEKKILTQDEIDWINDYHQVVYNDTLSFVEHDSLATAWLKRETSPL</sequence>
<dbReference type="PANTHER" id="PTHR43763:SF6">
    <property type="entry name" value="XAA-PRO AMINOPEPTIDASE 1"/>
    <property type="match status" value="1"/>
</dbReference>
<dbReference type="EMBL" id="CABVLU010000005">
    <property type="protein sequence ID" value="VVT57744.1"/>
    <property type="molecule type" value="Genomic_DNA"/>
</dbReference>